<dbReference type="Proteomes" id="UP000008021">
    <property type="component" value="Chromosome 2"/>
</dbReference>
<protein>
    <submittedName>
        <fullName evidence="1">Uncharacterized protein</fullName>
    </submittedName>
</protein>
<dbReference type="HOGENOM" id="CLU_183307_0_0_1"/>
<sequence>MWVHLPPQNYVKPIIMIVELKKPITHKCTPSTVFLTPASYYRATTSGDWRCAVLSSSSPAITLDRSKLQQQRHYQYQYSTECIMCCAINRTARAASE</sequence>
<reference evidence="1" key="1">
    <citation type="submission" date="2015-04" db="UniProtKB">
        <authorList>
            <consortium name="EnsemblPlants"/>
        </authorList>
    </citation>
    <scope>IDENTIFICATION</scope>
</reference>
<proteinExistence type="predicted"/>
<keyword evidence="2" id="KW-1185">Reference proteome</keyword>
<name>A0A0E0CQX2_9ORYZ</name>
<evidence type="ECO:0000313" key="2">
    <source>
        <dbReference type="Proteomes" id="UP000008021"/>
    </source>
</evidence>
<dbReference type="EnsemblPlants" id="OMERI02G29790.1">
    <property type="protein sequence ID" value="OMERI02G29790.1"/>
    <property type="gene ID" value="OMERI02G29790"/>
</dbReference>
<organism evidence="1">
    <name type="scientific">Oryza meridionalis</name>
    <dbReference type="NCBI Taxonomy" id="40149"/>
    <lineage>
        <taxon>Eukaryota</taxon>
        <taxon>Viridiplantae</taxon>
        <taxon>Streptophyta</taxon>
        <taxon>Embryophyta</taxon>
        <taxon>Tracheophyta</taxon>
        <taxon>Spermatophyta</taxon>
        <taxon>Magnoliopsida</taxon>
        <taxon>Liliopsida</taxon>
        <taxon>Poales</taxon>
        <taxon>Poaceae</taxon>
        <taxon>BOP clade</taxon>
        <taxon>Oryzoideae</taxon>
        <taxon>Oryzeae</taxon>
        <taxon>Oryzinae</taxon>
        <taxon>Oryza</taxon>
    </lineage>
</organism>
<dbReference type="AlphaFoldDB" id="A0A0E0CQX2"/>
<accession>A0A0E0CQX2</accession>
<reference evidence="1" key="2">
    <citation type="submission" date="2018-05" db="EMBL/GenBank/DDBJ databases">
        <title>OmerRS3 (Oryza meridionalis Reference Sequence Version 3).</title>
        <authorList>
            <person name="Zhang J."/>
            <person name="Kudrna D."/>
            <person name="Lee S."/>
            <person name="Talag J."/>
            <person name="Welchert J."/>
            <person name="Wing R.A."/>
        </authorList>
    </citation>
    <scope>NUCLEOTIDE SEQUENCE [LARGE SCALE GENOMIC DNA]</scope>
    <source>
        <strain evidence="1">cv. OR44</strain>
    </source>
</reference>
<dbReference type="Gramene" id="OMERI02G29790.1">
    <property type="protein sequence ID" value="OMERI02G29790.1"/>
    <property type="gene ID" value="OMERI02G29790"/>
</dbReference>
<evidence type="ECO:0000313" key="1">
    <source>
        <dbReference type="EnsemblPlants" id="OMERI02G29790.1"/>
    </source>
</evidence>